<dbReference type="InterPro" id="IPR011029">
    <property type="entry name" value="DEATH-like_dom_sf"/>
</dbReference>
<keyword evidence="4" id="KW-1185">Reference proteome</keyword>
<gene>
    <name evidence="3" type="ORF">MGAL_10B087490</name>
</gene>
<feature type="region of interest" description="Disordered" evidence="1">
    <location>
        <begin position="170"/>
        <end position="190"/>
    </location>
</feature>
<dbReference type="AlphaFoldDB" id="A0A8B6GK92"/>
<dbReference type="SUPFAM" id="SSF47986">
    <property type="entry name" value="DEATH domain"/>
    <property type="match status" value="1"/>
</dbReference>
<dbReference type="GO" id="GO:0042981">
    <property type="term" value="P:regulation of apoptotic process"/>
    <property type="evidence" value="ECO:0007669"/>
    <property type="project" value="InterPro"/>
</dbReference>
<sequence>MPPKLQLFKMHRRDRQSPVKVPKDFPNKYSITLNNCAKALSGEDLSSLKLFLQCNKLITVKDLENIHNSFELMSFLDKRSFVTDTNLDFLRSCFNSIPRIDLVSKYIDGYTPSNNSCTERPDMLPLLNWQPSSAHGSASSSQENFTEAKECLDGATAADCMMDLMEDEESDFIPDSQDSLTDDDKIKLTL</sequence>
<dbReference type="InterPro" id="IPR001875">
    <property type="entry name" value="DED_dom"/>
</dbReference>
<dbReference type="OrthoDB" id="6101822at2759"/>
<name>A0A8B6GK92_MYTGA</name>
<accession>A0A8B6GK92</accession>
<feature type="domain" description="DED" evidence="2">
    <location>
        <begin position="28"/>
        <end position="108"/>
    </location>
</feature>
<dbReference type="EMBL" id="UYJE01008582">
    <property type="protein sequence ID" value="VDI65026.1"/>
    <property type="molecule type" value="Genomic_DNA"/>
</dbReference>
<evidence type="ECO:0000256" key="1">
    <source>
        <dbReference type="SAM" id="MobiDB-lite"/>
    </source>
</evidence>
<protein>
    <recommendedName>
        <fullName evidence="2">DED domain-containing protein</fullName>
    </recommendedName>
</protein>
<dbReference type="PROSITE" id="PS50168">
    <property type="entry name" value="DED"/>
    <property type="match status" value="1"/>
</dbReference>
<evidence type="ECO:0000313" key="3">
    <source>
        <dbReference type="EMBL" id="VDI65026.1"/>
    </source>
</evidence>
<dbReference type="Gene3D" id="1.10.533.10">
    <property type="entry name" value="Death Domain, Fas"/>
    <property type="match status" value="1"/>
</dbReference>
<organism evidence="3 4">
    <name type="scientific">Mytilus galloprovincialis</name>
    <name type="common">Mediterranean mussel</name>
    <dbReference type="NCBI Taxonomy" id="29158"/>
    <lineage>
        <taxon>Eukaryota</taxon>
        <taxon>Metazoa</taxon>
        <taxon>Spiralia</taxon>
        <taxon>Lophotrochozoa</taxon>
        <taxon>Mollusca</taxon>
        <taxon>Bivalvia</taxon>
        <taxon>Autobranchia</taxon>
        <taxon>Pteriomorphia</taxon>
        <taxon>Mytilida</taxon>
        <taxon>Mytiloidea</taxon>
        <taxon>Mytilidae</taxon>
        <taxon>Mytilinae</taxon>
        <taxon>Mytilus</taxon>
    </lineage>
</organism>
<dbReference type="Proteomes" id="UP000596742">
    <property type="component" value="Unassembled WGS sequence"/>
</dbReference>
<reference evidence="3" key="1">
    <citation type="submission" date="2018-11" db="EMBL/GenBank/DDBJ databases">
        <authorList>
            <person name="Alioto T."/>
            <person name="Alioto T."/>
        </authorList>
    </citation>
    <scope>NUCLEOTIDE SEQUENCE</scope>
</reference>
<evidence type="ECO:0000259" key="2">
    <source>
        <dbReference type="PROSITE" id="PS50168"/>
    </source>
</evidence>
<proteinExistence type="predicted"/>
<comment type="caution">
    <text evidence="3">The sequence shown here is derived from an EMBL/GenBank/DDBJ whole genome shotgun (WGS) entry which is preliminary data.</text>
</comment>
<evidence type="ECO:0000313" key="4">
    <source>
        <dbReference type="Proteomes" id="UP000596742"/>
    </source>
</evidence>
<dbReference type="Pfam" id="PF01335">
    <property type="entry name" value="DED"/>
    <property type="match status" value="1"/>
</dbReference>